<geneLocation type="plasmid" evidence="1 2">
    <name>P4</name>
</geneLocation>
<keyword evidence="2" id="KW-1185">Reference proteome</keyword>
<reference evidence="1 2" key="1">
    <citation type="journal article" date="2012" name="PLoS ONE">
        <title>Genome sequence and transcriptome analysis of the radioresistant bacterium Deinococcus gobiensis: insights into the extreme environmental adaptations.</title>
        <authorList>
            <person name="Yuan M."/>
            <person name="Chen M."/>
            <person name="Zhang W."/>
            <person name="Lu W."/>
            <person name="Wang J."/>
            <person name="Yang M."/>
            <person name="Zhao P."/>
            <person name="Tang R."/>
            <person name="Li X."/>
            <person name="Hao Y."/>
            <person name="Zhou Z."/>
            <person name="Zhan Y."/>
            <person name="Yu H."/>
            <person name="Teng C."/>
            <person name="Yan Y."/>
            <person name="Ping S."/>
            <person name="Wang Y."/>
            <person name="Lin M."/>
        </authorList>
    </citation>
    <scope>NUCLEOTIDE SEQUENCE [LARGE SCALE GENOMIC DNA]</scope>
    <source>
        <strain evidence="2">DSM 21396 / JCM 16679 / CGMCC 1.7299 / I-0</strain>
        <plasmid evidence="1">P4</plasmid>
    </source>
</reference>
<evidence type="ECO:0000313" key="1">
    <source>
        <dbReference type="EMBL" id="AFD28092.1"/>
    </source>
</evidence>
<evidence type="ECO:0000313" key="2">
    <source>
        <dbReference type="Proteomes" id="UP000007575"/>
    </source>
</evidence>
<sequence>MSVDALRPSYEAKRRRSLTLVQQALESLHEQGKAVTISTIEAETRKVDSDGIGVNRTTFKRNPEVAALVDQVLSRPLHRAAVPQYHQVNTNALRPGRELNRAFHRLLSKSKQELATRVIVLEEELLDLRQQLANRDRLVIEEQERRWR</sequence>
<dbReference type="Proteomes" id="UP000007575">
    <property type="component" value="Plasmid P4"/>
</dbReference>
<name>H8H3J5_DEIGI</name>
<dbReference type="EMBL" id="CP002195">
    <property type="protein sequence ID" value="AFD28092.1"/>
    <property type="molecule type" value="Genomic_DNA"/>
</dbReference>
<accession>H8H3J5</accession>
<keyword evidence="1" id="KW-0614">Plasmid</keyword>
<dbReference type="KEGG" id="dgo:DGo_PD0018"/>
<protein>
    <submittedName>
        <fullName evidence="1">Uncharacterized protein</fullName>
    </submittedName>
</protein>
<dbReference type="HOGENOM" id="CLU_1755849_0_0_0"/>
<organism evidence="1 2">
    <name type="scientific">Deinococcus gobiensis (strain DSM 21396 / JCM 16679 / CGMCC 1.7299 / I-0)</name>
    <dbReference type="NCBI Taxonomy" id="745776"/>
    <lineage>
        <taxon>Bacteria</taxon>
        <taxon>Thermotogati</taxon>
        <taxon>Deinococcota</taxon>
        <taxon>Deinococci</taxon>
        <taxon>Deinococcales</taxon>
        <taxon>Deinococcaceae</taxon>
        <taxon>Deinococcus</taxon>
    </lineage>
</organism>
<proteinExistence type="predicted"/>
<dbReference type="AlphaFoldDB" id="H8H3J5"/>
<gene>
    <name evidence="1" type="ordered locus">DGo_PD0018</name>
</gene>